<dbReference type="OrthoDB" id="1623652at2"/>
<reference evidence="2 3" key="1">
    <citation type="submission" date="2015-06" db="EMBL/GenBank/DDBJ databases">
        <title>Draft genome sequence of beer spoilage bacterium Megasphaera cerevisiae type strain 20462.</title>
        <authorList>
            <person name="Kutumbaka K."/>
            <person name="Pasmowitz J."/>
            <person name="Mategko J."/>
            <person name="Reyes D."/>
            <person name="Friedrich A."/>
            <person name="Han S."/>
            <person name="Martens-Habbena W."/>
            <person name="Neal-McKinney J."/>
            <person name="Janagama H.K."/>
            <person name="Nadala C."/>
            <person name="Samadpour M."/>
        </authorList>
    </citation>
    <scope>NUCLEOTIDE SEQUENCE [LARGE SCALE GENOMIC DNA]</scope>
    <source>
        <strain evidence="2 3">DSM 20462</strain>
    </source>
</reference>
<dbReference type="InParanoid" id="A0A0J6WY61"/>
<gene>
    <name evidence="2" type="ORF">AB840_03850</name>
</gene>
<organism evidence="2 3">
    <name type="scientific">Megasphaera cerevisiae DSM 20462</name>
    <dbReference type="NCBI Taxonomy" id="1122219"/>
    <lineage>
        <taxon>Bacteria</taxon>
        <taxon>Bacillati</taxon>
        <taxon>Bacillota</taxon>
        <taxon>Negativicutes</taxon>
        <taxon>Veillonellales</taxon>
        <taxon>Veillonellaceae</taxon>
        <taxon>Megasphaera</taxon>
    </lineage>
</organism>
<dbReference type="RefSeq" id="WP_048513519.1">
    <property type="nucleotide sequence ID" value="NZ_FUXD01000008.1"/>
</dbReference>
<keyword evidence="1" id="KW-0732">Signal</keyword>
<dbReference type="Proteomes" id="UP000036503">
    <property type="component" value="Unassembled WGS sequence"/>
</dbReference>
<sequence>MKIRKTGMAAILLSAAMLFPVSSIAFAATSLVPASQVASAPAPLYGEYTYVGSDADSNYYVDPSSCYFSNPQSSVSALGCVIYKASKDANSNAPINGLDSYIVKYTTYTSTHNRVIVVDKVIGSGENITKDITANNSAFFDELFWKVANITGAAEQWKSSEVH</sequence>
<proteinExistence type="predicted"/>
<name>A0A0J6WY61_9FIRM</name>
<dbReference type="PATRIC" id="fig|1122219.3.peg.3067"/>
<accession>A0A0J6WY61</accession>
<protein>
    <submittedName>
        <fullName evidence="2">Uncharacterized protein</fullName>
    </submittedName>
</protein>
<dbReference type="AlphaFoldDB" id="A0A0J6WY61"/>
<comment type="caution">
    <text evidence="2">The sequence shown here is derived from an EMBL/GenBank/DDBJ whole genome shotgun (WGS) entry which is preliminary data.</text>
</comment>
<feature type="chain" id="PRO_5030008866" evidence="1">
    <location>
        <begin position="28"/>
        <end position="163"/>
    </location>
</feature>
<dbReference type="EMBL" id="LEKT01000008">
    <property type="protein sequence ID" value="KMO87178.1"/>
    <property type="molecule type" value="Genomic_DNA"/>
</dbReference>
<evidence type="ECO:0000313" key="2">
    <source>
        <dbReference type="EMBL" id="KMO87178.1"/>
    </source>
</evidence>
<feature type="signal peptide" evidence="1">
    <location>
        <begin position="1"/>
        <end position="27"/>
    </location>
</feature>
<keyword evidence="3" id="KW-1185">Reference proteome</keyword>
<evidence type="ECO:0000313" key="3">
    <source>
        <dbReference type="Proteomes" id="UP000036503"/>
    </source>
</evidence>
<evidence type="ECO:0000256" key="1">
    <source>
        <dbReference type="SAM" id="SignalP"/>
    </source>
</evidence>